<sequence length="149" mass="16707">MAVSLATWHEIDIVSPADTTKYLGYKVGTGELTNKNWAQRIRKIQRRLLTAIKVATSVKNRVLILNSIVLPSLLFTAIAFDLPRWAEVELSNLYKQFLWAHATSNERCRHKVNPGILVTPKKAGGVGLVPITVAIKTQRLKHAVVWLTQ</sequence>
<organism evidence="1 2">
    <name type="scientific">Peronospora matthiolae</name>
    <dbReference type="NCBI Taxonomy" id="2874970"/>
    <lineage>
        <taxon>Eukaryota</taxon>
        <taxon>Sar</taxon>
        <taxon>Stramenopiles</taxon>
        <taxon>Oomycota</taxon>
        <taxon>Peronosporomycetes</taxon>
        <taxon>Peronosporales</taxon>
        <taxon>Peronosporaceae</taxon>
        <taxon>Peronospora</taxon>
    </lineage>
</organism>
<evidence type="ECO:0000313" key="1">
    <source>
        <dbReference type="EMBL" id="CAK7941964.1"/>
    </source>
</evidence>
<evidence type="ECO:0008006" key="3">
    <source>
        <dbReference type="Google" id="ProtNLM"/>
    </source>
</evidence>
<comment type="caution">
    <text evidence="1">The sequence shown here is derived from an EMBL/GenBank/DDBJ whole genome shotgun (WGS) entry which is preliminary data.</text>
</comment>
<dbReference type="EMBL" id="CAKLBY020000267">
    <property type="protein sequence ID" value="CAK7941964.1"/>
    <property type="molecule type" value="Genomic_DNA"/>
</dbReference>
<evidence type="ECO:0000313" key="2">
    <source>
        <dbReference type="Proteomes" id="UP001162060"/>
    </source>
</evidence>
<name>A0AAV1V4U5_9STRA</name>
<gene>
    <name evidence="1" type="ORF">PM001_LOCUS27114</name>
</gene>
<reference evidence="1" key="1">
    <citation type="submission" date="2024-01" db="EMBL/GenBank/DDBJ databases">
        <authorList>
            <person name="Webb A."/>
        </authorList>
    </citation>
    <scope>NUCLEOTIDE SEQUENCE</scope>
    <source>
        <strain evidence="1">Pm1</strain>
    </source>
</reference>
<protein>
    <recommendedName>
        <fullName evidence="3">Reverse transcriptase</fullName>
    </recommendedName>
</protein>
<proteinExistence type="predicted"/>
<dbReference type="AlphaFoldDB" id="A0AAV1V4U5"/>
<accession>A0AAV1V4U5</accession>
<dbReference type="Proteomes" id="UP001162060">
    <property type="component" value="Unassembled WGS sequence"/>
</dbReference>